<dbReference type="GO" id="GO:0016020">
    <property type="term" value="C:membrane"/>
    <property type="evidence" value="ECO:0007669"/>
    <property type="project" value="UniProtKB-SubCell"/>
</dbReference>
<evidence type="ECO:0000256" key="5">
    <source>
        <dbReference type="ARBA" id="ARBA00023136"/>
    </source>
</evidence>
<keyword evidence="3 7" id="KW-0812">Transmembrane</keyword>
<evidence type="ECO:0000256" key="3">
    <source>
        <dbReference type="ARBA" id="ARBA00022692"/>
    </source>
</evidence>
<feature type="transmembrane region" description="Helical" evidence="7">
    <location>
        <begin position="103"/>
        <end position="123"/>
    </location>
</feature>
<dbReference type="GO" id="GO:0012505">
    <property type="term" value="C:endomembrane system"/>
    <property type="evidence" value="ECO:0007669"/>
    <property type="project" value="TreeGrafter"/>
</dbReference>
<evidence type="ECO:0000256" key="2">
    <source>
        <dbReference type="ARBA" id="ARBA00010131"/>
    </source>
</evidence>
<name>A0A0N5CRD3_THECL</name>
<sequence>MATSEEQHRRSTGSTSTDKHMEDLDSRQAIQLCSLAAISIVGSVFMSGLQNTKPGESNAPSAKIIPVYGKGRVDSYEKSRPAAPTRCRNRTEKKETTTVDDNWINVLKVGAVIGGLVGAYFMGKHTGKKYYIRTVVPMIILDKCLESILDRYMREYCEKQKSCEVGGSAGFLIGSKVDENFHVAHIALCPYPNTVQDKGDDSRSKSIDPNWISDAGSRVLRFLPGGITIVGLLWLSDSAKSLKSSEIRVMLIQALAQISVHHNALSSLSMKIVDKNMALIGIETRLEKPFGCIVDCSRKSADGSQTRVCFGQLDWISLKSSVSFRLSVPLIDGMWDFHNQFINAIRNWVDCLLKTNVALVDGVQLAQNEPLKPRDKKRERSAFLIELFINTEKKPDLDNENLSAFCVMDLMVDILVKAALPSKANVGQAIDAVKEHIIRSLCSRAELHYESTDVIEDEPKDLMAVHQLPRAAYASLSTQEAIFFTDYLFESDTAADAQRSFAEFLTLDIPE</sequence>
<comment type="subcellular location">
    <subcellularLocation>
        <location evidence="1">Membrane</location>
    </subcellularLocation>
</comment>
<dbReference type="OrthoDB" id="21458at2759"/>
<dbReference type="PANTHER" id="PTHR33966:SF1">
    <property type="entry name" value="PROTEIN ODR-4 HOMOLOG"/>
    <property type="match status" value="1"/>
</dbReference>
<reference evidence="10" key="1">
    <citation type="submission" date="2017-02" db="UniProtKB">
        <authorList>
            <consortium name="WormBaseParasite"/>
        </authorList>
    </citation>
    <scope>IDENTIFICATION</scope>
</reference>
<evidence type="ECO:0000256" key="6">
    <source>
        <dbReference type="SAM" id="MobiDB-lite"/>
    </source>
</evidence>
<dbReference type="AlphaFoldDB" id="A0A0N5CRD3"/>
<evidence type="ECO:0000256" key="4">
    <source>
        <dbReference type="ARBA" id="ARBA00022989"/>
    </source>
</evidence>
<proteinExistence type="inferred from homology"/>
<feature type="region of interest" description="Disordered" evidence="6">
    <location>
        <begin position="1"/>
        <end position="23"/>
    </location>
</feature>
<dbReference type="Pfam" id="PF14778">
    <property type="entry name" value="ODR4-like"/>
    <property type="match status" value="1"/>
</dbReference>
<comment type="similarity">
    <text evidence="2">Belongs to the ODR-4 family.</text>
</comment>
<feature type="region of interest" description="Disordered" evidence="6">
    <location>
        <begin position="75"/>
        <end position="94"/>
    </location>
</feature>
<evidence type="ECO:0000256" key="1">
    <source>
        <dbReference type="ARBA" id="ARBA00004370"/>
    </source>
</evidence>
<keyword evidence="4 7" id="KW-1133">Transmembrane helix</keyword>
<dbReference type="OMA" id="AELHYES"/>
<keyword evidence="5 7" id="KW-0472">Membrane</keyword>
<evidence type="ECO:0000313" key="9">
    <source>
        <dbReference type="Proteomes" id="UP000276776"/>
    </source>
</evidence>
<dbReference type="GO" id="GO:0008104">
    <property type="term" value="P:intracellular protein localization"/>
    <property type="evidence" value="ECO:0007669"/>
    <property type="project" value="TreeGrafter"/>
</dbReference>
<dbReference type="STRING" id="103827.A0A0N5CRD3"/>
<reference evidence="8 9" key="2">
    <citation type="submission" date="2018-11" db="EMBL/GenBank/DDBJ databases">
        <authorList>
            <consortium name="Pathogen Informatics"/>
        </authorList>
    </citation>
    <scope>NUCLEOTIDE SEQUENCE [LARGE SCALE GENOMIC DNA]</scope>
</reference>
<organism evidence="10">
    <name type="scientific">Thelazia callipaeda</name>
    <name type="common">Oriental eyeworm</name>
    <name type="synonym">Parasitic nematode</name>
    <dbReference type="NCBI Taxonomy" id="103827"/>
    <lineage>
        <taxon>Eukaryota</taxon>
        <taxon>Metazoa</taxon>
        <taxon>Ecdysozoa</taxon>
        <taxon>Nematoda</taxon>
        <taxon>Chromadorea</taxon>
        <taxon>Rhabditida</taxon>
        <taxon>Spirurina</taxon>
        <taxon>Spiruromorpha</taxon>
        <taxon>Thelazioidea</taxon>
        <taxon>Thelaziidae</taxon>
        <taxon>Thelazia</taxon>
    </lineage>
</organism>
<accession>A0A0N5CRD3</accession>
<dbReference type="PANTHER" id="PTHR33966">
    <property type="entry name" value="PROTEIN ODR-4 HOMOLOG"/>
    <property type="match status" value="1"/>
</dbReference>
<keyword evidence="9" id="KW-1185">Reference proteome</keyword>
<dbReference type="WBParaSite" id="TCLT_0000278301-mRNA-1">
    <property type="protein sequence ID" value="TCLT_0000278301-mRNA-1"/>
    <property type="gene ID" value="TCLT_0000278301"/>
</dbReference>
<dbReference type="EMBL" id="UYYF01000697">
    <property type="protein sequence ID" value="VDM98922.1"/>
    <property type="molecule type" value="Genomic_DNA"/>
</dbReference>
<dbReference type="Proteomes" id="UP000276776">
    <property type="component" value="Unassembled WGS sequence"/>
</dbReference>
<protein>
    <submittedName>
        <fullName evidence="10">ANK_REP_REGION domain-containing protein</fullName>
    </submittedName>
</protein>
<gene>
    <name evidence="8" type="ORF">TCLT_LOCUS2784</name>
</gene>
<evidence type="ECO:0000313" key="8">
    <source>
        <dbReference type="EMBL" id="VDM98922.1"/>
    </source>
</evidence>
<evidence type="ECO:0000313" key="10">
    <source>
        <dbReference type="WBParaSite" id="TCLT_0000278301-mRNA-1"/>
    </source>
</evidence>
<evidence type="ECO:0000256" key="7">
    <source>
        <dbReference type="SAM" id="Phobius"/>
    </source>
</evidence>
<dbReference type="InterPro" id="IPR029454">
    <property type="entry name" value="ODR-4-like"/>
</dbReference>